<reference evidence="1" key="1">
    <citation type="submission" date="2020-11" db="EMBL/GenBank/DDBJ databases">
        <authorList>
            <consortium name="DOE Joint Genome Institute"/>
            <person name="Ahrendt S."/>
            <person name="Riley R."/>
            <person name="Andreopoulos W."/>
            <person name="Labutti K."/>
            <person name="Pangilinan J."/>
            <person name="Ruiz-Duenas F.J."/>
            <person name="Barrasa J.M."/>
            <person name="Sanchez-Garcia M."/>
            <person name="Camarero S."/>
            <person name="Miyauchi S."/>
            <person name="Serrano A."/>
            <person name="Linde D."/>
            <person name="Babiker R."/>
            <person name="Drula E."/>
            <person name="Ayuso-Fernandez I."/>
            <person name="Pacheco R."/>
            <person name="Padilla G."/>
            <person name="Ferreira P."/>
            <person name="Barriuso J."/>
            <person name="Kellner H."/>
            <person name="Castanera R."/>
            <person name="Alfaro M."/>
            <person name="Ramirez L."/>
            <person name="Pisabarro A.G."/>
            <person name="Kuo A."/>
            <person name="Tritt A."/>
            <person name="Lipzen A."/>
            <person name="He G."/>
            <person name="Yan M."/>
            <person name="Ng V."/>
            <person name="Cullen D."/>
            <person name="Martin F."/>
            <person name="Rosso M.-N."/>
            <person name="Henrissat B."/>
            <person name="Hibbett D."/>
            <person name="Martinez A.T."/>
            <person name="Grigoriev I.V."/>
        </authorList>
    </citation>
    <scope>NUCLEOTIDE SEQUENCE</scope>
    <source>
        <strain evidence="1">CBS 506.95</strain>
    </source>
</reference>
<protein>
    <submittedName>
        <fullName evidence="1">Uncharacterized protein</fullName>
    </submittedName>
</protein>
<dbReference type="EMBL" id="MU157855">
    <property type="protein sequence ID" value="KAF9528177.1"/>
    <property type="molecule type" value="Genomic_DNA"/>
</dbReference>
<dbReference type="AlphaFoldDB" id="A0A9P6EFX7"/>
<evidence type="ECO:0000313" key="1">
    <source>
        <dbReference type="EMBL" id="KAF9528177.1"/>
    </source>
</evidence>
<proteinExistence type="predicted"/>
<gene>
    <name evidence="1" type="ORF">CPB83DRAFT_855036</name>
</gene>
<evidence type="ECO:0000313" key="2">
    <source>
        <dbReference type="Proteomes" id="UP000807306"/>
    </source>
</evidence>
<sequence>MFLVFWFCVVSVIAFLIYNARTPTLSASDDSESRSLLLPCSLMFSTCMNGTSMLARTF</sequence>
<accession>A0A9P6EFX7</accession>
<organism evidence="1 2">
    <name type="scientific">Crepidotus variabilis</name>
    <dbReference type="NCBI Taxonomy" id="179855"/>
    <lineage>
        <taxon>Eukaryota</taxon>
        <taxon>Fungi</taxon>
        <taxon>Dikarya</taxon>
        <taxon>Basidiomycota</taxon>
        <taxon>Agaricomycotina</taxon>
        <taxon>Agaricomycetes</taxon>
        <taxon>Agaricomycetidae</taxon>
        <taxon>Agaricales</taxon>
        <taxon>Agaricineae</taxon>
        <taxon>Crepidotaceae</taxon>
        <taxon>Crepidotus</taxon>
    </lineage>
</organism>
<comment type="caution">
    <text evidence="1">The sequence shown here is derived from an EMBL/GenBank/DDBJ whole genome shotgun (WGS) entry which is preliminary data.</text>
</comment>
<name>A0A9P6EFX7_9AGAR</name>
<dbReference type="Proteomes" id="UP000807306">
    <property type="component" value="Unassembled WGS sequence"/>
</dbReference>
<keyword evidence="2" id="KW-1185">Reference proteome</keyword>